<keyword evidence="3" id="KW-0328">Glycosyltransferase</keyword>
<dbReference type="EMBL" id="FP476056">
    <property type="protein sequence ID" value="CAZ95171.1"/>
    <property type="molecule type" value="Genomic_DNA"/>
</dbReference>
<feature type="domain" description="Glycosyl transferase family 1" evidence="2">
    <location>
        <begin position="194"/>
        <end position="318"/>
    </location>
</feature>
<dbReference type="CDD" id="cd03809">
    <property type="entry name" value="GT4_MtfB-like"/>
    <property type="match status" value="1"/>
</dbReference>
<dbReference type="AlphaFoldDB" id="G0L2S9"/>
<reference evidence="3 4" key="2">
    <citation type="journal article" date="2012" name="Environ. Microbiol.">
        <title>Characterization of the first alginolytic operons in a marine bacterium: from their emergence in marine Flavobacteriia to their independent transfers to marine Proteobacteria and human gut Bacteroides.</title>
        <authorList>
            <person name="Thomas F."/>
            <person name="Barbeyron T."/>
            <person name="Tonon T."/>
            <person name="Genicot S."/>
            <person name="Czjzek M."/>
            <person name="Michel G."/>
        </authorList>
    </citation>
    <scope>NUCLEOTIDE SEQUENCE [LARGE SCALE GENOMIC DNA]</scope>
    <source>
        <strain evidence="4">DSM 12802 / CCUG 47099 / CIP 106680 / NCIMB 13871 / Dsij</strain>
    </source>
</reference>
<protein>
    <submittedName>
        <fullName evidence="3">Mannosyltransferase, family GT4</fullName>
        <ecNumber evidence="3">2.4.1.-</ecNumber>
    </submittedName>
</protein>
<name>G0L2S9_ZOBGA</name>
<evidence type="ECO:0000259" key="2">
    <source>
        <dbReference type="Pfam" id="PF00534"/>
    </source>
</evidence>
<dbReference type="GO" id="GO:0016757">
    <property type="term" value="F:glycosyltransferase activity"/>
    <property type="evidence" value="ECO:0007669"/>
    <property type="project" value="UniProtKB-KW"/>
</dbReference>
<dbReference type="OrthoDB" id="798298at2"/>
<organism evidence="3 4">
    <name type="scientific">Zobellia galactanivorans (strain DSM 12802 / CCUG 47099 / CIP 106680 / NCIMB 13871 / Dsij)</name>
    <dbReference type="NCBI Taxonomy" id="63186"/>
    <lineage>
        <taxon>Bacteria</taxon>
        <taxon>Pseudomonadati</taxon>
        <taxon>Bacteroidota</taxon>
        <taxon>Flavobacteriia</taxon>
        <taxon>Flavobacteriales</taxon>
        <taxon>Flavobacteriaceae</taxon>
        <taxon>Zobellia</taxon>
    </lineage>
</organism>
<gene>
    <name evidence="3" type="ordered locus">zobellia_1113</name>
</gene>
<proteinExistence type="predicted"/>
<evidence type="ECO:0000256" key="1">
    <source>
        <dbReference type="ARBA" id="ARBA00022679"/>
    </source>
</evidence>
<accession>G0L2S9</accession>
<dbReference type="RefSeq" id="WP_013992480.1">
    <property type="nucleotide sequence ID" value="NC_015844.1"/>
</dbReference>
<dbReference type="EC" id="2.4.1.-" evidence="3"/>
<sequence>MKIIFLTHHENQKGYSMTRYTNFLKEGMQKRDFDTEIWFPKTYFAKSNFPESLKKWLGYLDQFILFPIWFIQKSKRLPQDTLYVLTDQALGMWMPLIKAKKHVVHCHDFIALKSAEGKIKENPTSWSGKIYQKLILKGFSAAHNFIPISKNTQNELVQYLNKTPLLNEQVYNAIDYLFKPGSIEEARFSFKTTHKLQVKDGYILHVGGNGFYKNRKGVIAIYDAWRKQTNNPLPLLMIGYPPSSSIYSRYEVSPYKKDIHFLTDITNTQLAKAYQGARIFLFPSLFEGFGWPIAEAMACACPVITTDEAPMNEVGGDAAIYIDRCPSNKEMNSWATESAKILERTLRIPQEDRNILISKGLENVSRFNGKTILDQIEKIYKRIK</sequence>
<dbReference type="PATRIC" id="fig|63186.3.peg.1097"/>
<reference evidence="4" key="1">
    <citation type="submission" date="2009-07" db="EMBL/GenBank/DDBJ databases">
        <title>Complete genome sequence of Zobellia galactanivorans Dsij.</title>
        <authorList>
            <consortium name="Genoscope - CEA"/>
        </authorList>
    </citation>
    <scope>NUCLEOTIDE SEQUENCE [LARGE SCALE GENOMIC DNA]</scope>
    <source>
        <strain evidence="4">DSM 12802 / CCUG 47099 / CIP 106680 / NCIMB 13871 / Dsij</strain>
    </source>
</reference>
<dbReference type="SUPFAM" id="SSF53756">
    <property type="entry name" value="UDP-Glycosyltransferase/glycogen phosphorylase"/>
    <property type="match status" value="1"/>
</dbReference>
<dbReference type="GO" id="GO:0009103">
    <property type="term" value="P:lipopolysaccharide biosynthetic process"/>
    <property type="evidence" value="ECO:0007669"/>
    <property type="project" value="TreeGrafter"/>
</dbReference>
<dbReference type="Proteomes" id="UP000008898">
    <property type="component" value="Chromosome"/>
</dbReference>
<dbReference type="InterPro" id="IPR001296">
    <property type="entry name" value="Glyco_trans_1"/>
</dbReference>
<dbReference type="STRING" id="63186.ZOBELLIA_1113"/>
<dbReference type="KEGG" id="zga:ZOBELLIA_1113"/>
<keyword evidence="4" id="KW-1185">Reference proteome</keyword>
<dbReference type="Pfam" id="PF00534">
    <property type="entry name" value="Glycos_transf_1"/>
    <property type="match status" value="1"/>
</dbReference>
<dbReference type="PANTHER" id="PTHR46401">
    <property type="entry name" value="GLYCOSYLTRANSFERASE WBBK-RELATED"/>
    <property type="match status" value="1"/>
</dbReference>
<keyword evidence="1 3" id="KW-0808">Transferase</keyword>
<evidence type="ECO:0000313" key="3">
    <source>
        <dbReference type="EMBL" id="CAZ95171.1"/>
    </source>
</evidence>
<evidence type="ECO:0000313" key="4">
    <source>
        <dbReference type="Proteomes" id="UP000008898"/>
    </source>
</evidence>
<dbReference type="HOGENOM" id="CLU_009583_27_1_10"/>
<dbReference type="Gene3D" id="3.40.50.2000">
    <property type="entry name" value="Glycogen Phosphorylase B"/>
    <property type="match status" value="1"/>
</dbReference>
<dbReference type="PANTHER" id="PTHR46401:SF2">
    <property type="entry name" value="GLYCOSYLTRANSFERASE WBBK-RELATED"/>
    <property type="match status" value="1"/>
</dbReference>